<dbReference type="PANTHER" id="PTHR12145:SF35">
    <property type="entry name" value="MANNAN ENDO-1,6-ALPHA-MANNOSIDASE"/>
    <property type="match status" value="1"/>
</dbReference>
<evidence type="ECO:0000313" key="14">
    <source>
        <dbReference type="EMBL" id="KAE8154326.1"/>
    </source>
</evidence>
<comment type="subcellular location">
    <subcellularLocation>
        <location evidence="2">Endomembrane system</location>
    </subcellularLocation>
</comment>
<dbReference type="Proteomes" id="UP000325780">
    <property type="component" value="Unassembled WGS sequence"/>
</dbReference>
<dbReference type="AlphaFoldDB" id="A0A5N6U6U1"/>
<evidence type="ECO:0000256" key="5">
    <source>
        <dbReference type="ARBA" id="ARBA00022729"/>
    </source>
</evidence>
<dbReference type="OrthoDB" id="4187847at2759"/>
<evidence type="ECO:0000256" key="10">
    <source>
        <dbReference type="PIRNR" id="PIRNR016302"/>
    </source>
</evidence>
<keyword evidence="12" id="KW-0812">Transmembrane</keyword>
<dbReference type="FunFam" id="1.50.10.20:FF:000006">
    <property type="entry name" value="Mannan endo-1,6-alpha-mannosidase"/>
    <property type="match status" value="1"/>
</dbReference>
<evidence type="ECO:0000256" key="9">
    <source>
        <dbReference type="ARBA" id="ARBA00023295"/>
    </source>
</evidence>
<keyword evidence="6 10" id="KW-0378">Hydrolase</keyword>
<dbReference type="InterPro" id="IPR005198">
    <property type="entry name" value="Glyco_hydro_76"/>
</dbReference>
<evidence type="ECO:0000256" key="8">
    <source>
        <dbReference type="ARBA" id="ARBA00023180"/>
    </source>
</evidence>
<evidence type="ECO:0000256" key="2">
    <source>
        <dbReference type="ARBA" id="ARBA00004308"/>
    </source>
</evidence>
<dbReference type="GO" id="GO:0012505">
    <property type="term" value="C:endomembrane system"/>
    <property type="evidence" value="ECO:0007669"/>
    <property type="project" value="UniProtKB-SubCell"/>
</dbReference>
<feature type="signal peptide" evidence="13">
    <location>
        <begin position="1"/>
        <end position="24"/>
    </location>
</feature>
<dbReference type="InterPro" id="IPR008928">
    <property type="entry name" value="6-hairpin_glycosidase_sf"/>
</dbReference>
<keyword evidence="7 12" id="KW-0472">Membrane</keyword>
<dbReference type="EMBL" id="ML742030">
    <property type="protein sequence ID" value="KAE8154326.1"/>
    <property type="molecule type" value="Genomic_DNA"/>
</dbReference>
<evidence type="ECO:0000256" key="7">
    <source>
        <dbReference type="ARBA" id="ARBA00023136"/>
    </source>
</evidence>
<keyword evidence="15" id="KW-1185">Reference proteome</keyword>
<dbReference type="PIRSF" id="PIRSF016302">
    <property type="entry name" value="Man_a_manosd"/>
    <property type="match status" value="1"/>
</dbReference>
<comment type="similarity">
    <text evidence="3 10">Belongs to the glycosyl hydrolase 76 family.</text>
</comment>
<keyword evidence="5 13" id="KW-0732">Signal</keyword>
<evidence type="ECO:0000256" key="1">
    <source>
        <dbReference type="ARBA" id="ARBA00001452"/>
    </source>
</evidence>
<dbReference type="SUPFAM" id="SSF48208">
    <property type="entry name" value="Six-hairpin glycosidases"/>
    <property type="match status" value="1"/>
</dbReference>
<dbReference type="GO" id="GO:0008496">
    <property type="term" value="F:mannan endo-1,6-alpha-mannosidase activity"/>
    <property type="evidence" value="ECO:0007669"/>
    <property type="project" value="UniProtKB-UniRule"/>
</dbReference>
<proteinExistence type="inferred from homology"/>
<evidence type="ECO:0000313" key="15">
    <source>
        <dbReference type="Proteomes" id="UP000325780"/>
    </source>
</evidence>
<name>A0A5N6U6U1_ASPAV</name>
<comment type="catalytic activity">
    <reaction evidence="1 10">
        <text>Random hydrolysis of (1-&gt;6)-alpha-D-mannosidic linkages in unbranched (1-&gt;6)-mannans.</text>
        <dbReference type="EC" id="3.2.1.101"/>
    </reaction>
</comment>
<dbReference type="Gene3D" id="1.50.10.20">
    <property type="match status" value="1"/>
</dbReference>
<keyword evidence="8" id="KW-0325">Glycoprotein</keyword>
<sequence length="458" mass="50220">MRGLSWAQLCGAAVLLLQGQSVLSAISVEVNSKDSLANAGKEIANPMMDFYKKNQTEGIPGKLTDTWYIAGAMFMTLIQYWATSGVDSYNKVVKHDLMFQAGENYDYFSSNYSQWLGNDDQMFWGLATITASETGFPEVSGKPSWTSLARAVFNMQVGRWDMTKCGGGLRWQIWPYQAGYTMKNSISNGGLFELSARLARFTKNDTYAEWAERIWDWTASSPLMELDRWWVGDSTSNDNNCTDPGRNQWTYNYGTYLSGAAFMYNYTNGDEKWLKRVDGLLGSLLATFFPSDYGSNVLSEAACDGIGTCDRNQLGFKGYTAMWLAHTAILVPSTVEKITPKLQGSALAIGKQCSGGSDNLCGQCWGKTTWDGTQGLEVQMAALGGITSNLMLLETKAPQTVDTNPDAAEHHINNTESSSSDPSSLKPIETKDKAGAWILTVMIAAGVIGAVGWLIKTQ</sequence>
<feature type="transmembrane region" description="Helical" evidence="12">
    <location>
        <begin position="434"/>
        <end position="455"/>
    </location>
</feature>
<evidence type="ECO:0000256" key="11">
    <source>
        <dbReference type="SAM" id="MobiDB-lite"/>
    </source>
</evidence>
<keyword evidence="9 10" id="KW-0326">Glycosidase</keyword>
<organism evidence="14 15">
    <name type="scientific">Aspergillus avenaceus</name>
    <dbReference type="NCBI Taxonomy" id="36643"/>
    <lineage>
        <taxon>Eukaryota</taxon>
        <taxon>Fungi</taxon>
        <taxon>Dikarya</taxon>
        <taxon>Ascomycota</taxon>
        <taxon>Pezizomycotina</taxon>
        <taxon>Eurotiomycetes</taxon>
        <taxon>Eurotiomycetidae</taxon>
        <taxon>Eurotiales</taxon>
        <taxon>Aspergillaceae</taxon>
        <taxon>Aspergillus</taxon>
        <taxon>Aspergillus subgen. Circumdati</taxon>
    </lineage>
</organism>
<gene>
    <name evidence="14" type="ORF">BDV25DRAFT_136019</name>
</gene>
<dbReference type="Pfam" id="PF03663">
    <property type="entry name" value="Glyco_hydro_76"/>
    <property type="match status" value="1"/>
</dbReference>
<evidence type="ECO:0000256" key="3">
    <source>
        <dbReference type="ARBA" id="ARBA00009699"/>
    </source>
</evidence>
<keyword evidence="12" id="KW-1133">Transmembrane helix</keyword>
<feature type="chain" id="PRO_5024931153" description="Mannan endo-1,6-alpha-mannosidase" evidence="13">
    <location>
        <begin position="25"/>
        <end position="458"/>
    </location>
</feature>
<dbReference type="EC" id="3.2.1.101" evidence="4 10"/>
<dbReference type="GO" id="GO:0009272">
    <property type="term" value="P:fungal-type cell wall biogenesis"/>
    <property type="evidence" value="ECO:0007669"/>
    <property type="project" value="TreeGrafter"/>
</dbReference>
<protein>
    <recommendedName>
        <fullName evidence="4 10">Mannan endo-1,6-alpha-mannosidase</fullName>
        <ecNumber evidence="4 10">3.2.1.101</ecNumber>
    </recommendedName>
</protein>
<reference evidence="14 15" key="1">
    <citation type="submission" date="2019-04" db="EMBL/GenBank/DDBJ databases">
        <title>Friends and foes A comparative genomics study of 23 Aspergillus species from section Flavi.</title>
        <authorList>
            <consortium name="DOE Joint Genome Institute"/>
            <person name="Kjaerbolling I."/>
            <person name="Vesth T."/>
            <person name="Frisvad J.C."/>
            <person name="Nybo J.L."/>
            <person name="Theobald S."/>
            <person name="Kildgaard S."/>
            <person name="Isbrandt T."/>
            <person name="Kuo A."/>
            <person name="Sato A."/>
            <person name="Lyhne E.K."/>
            <person name="Kogle M.E."/>
            <person name="Wiebenga A."/>
            <person name="Kun R.S."/>
            <person name="Lubbers R.J."/>
            <person name="Makela M.R."/>
            <person name="Barry K."/>
            <person name="Chovatia M."/>
            <person name="Clum A."/>
            <person name="Daum C."/>
            <person name="Haridas S."/>
            <person name="He G."/>
            <person name="LaButti K."/>
            <person name="Lipzen A."/>
            <person name="Mondo S."/>
            <person name="Riley R."/>
            <person name="Salamov A."/>
            <person name="Simmons B.A."/>
            <person name="Magnuson J.K."/>
            <person name="Henrissat B."/>
            <person name="Mortensen U.H."/>
            <person name="Larsen T.O."/>
            <person name="Devries R.P."/>
            <person name="Grigoriev I.V."/>
            <person name="Machida M."/>
            <person name="Baker S.E."/>
            <person name="Andersen M.R."/>
        </authorList>
    </citation>
    <scope>NUCLEOTIDE SEQUENCE [LARGE SCALE GENOMIC DNA]</scope>
    <source>
        <strain evidence="14 15">IBT 18842</strain>
    </source>
</reference>
<evidence type="ECO:0000256" key="6">
    <source>
        <dbReference type="ARBA" id="ARBA00022801"/>
    </source>
</evidence>
<feature type="region of interest" description="Disordered" evidence="11">
    <location>
        <begin position="401"/>
        <end position="427"/>
    </location>
</feature>
<dbReference type="GO" id="GO:0016052">
    <property type="term" value="P:carbohydrate catabolic process"/>
    <property type="evidence" value="ECO:0007669"/>
    <property type="project" value="InterPro"/>
</dbReference>
<dbReference type="InterPro" id="IPR014480">
    <property type="entry name" value="Mannan-1_6-alpha_mannosidase"/>
</dbReference>
<evidence type="ECO:0000256" key="13">
    <source>
        <dbReference type="SAM" id="SignalP"/>
    </source>
</evidence>
<accession>A0A5N6U6U1</accession>
<evidence type="ECO:0000256" key="4">
    <source>
        <dbReference type="ARBA" id="ARBA00012350"/>
    </source>
</evidence>
<dbReference type="PANTHER" id="PTHR12145">
    <property type="entry name" value="MANNAN ENDO-1,6-ALPHA-MANNOSIDASE DCW1"/>
    <property type="match status" value="1"/>
</dbReference>
<evidence type="ECO:0000256" key="12">
    <source>
        <dbReference type="SAM" id="Phobius"/>
    </source>
</evidence>